<dbReference type="VEuPathDB" id="FungiDB:CPSG_03506"/>
<keyword evidence="2" id="KW-1185">Reference proteome</keyword>
<gene>
    <name evidence="1" type="ORF">CPSG_03506</name>
</gene>
<accession>E9D078</accession>
<dbReference type="HOGENOM" id="CLU_2704634_0_0_1"/>
<evidence type="ECO:0000313" key="2">
    <source>
        <dbReference type="Proteomes" id="UP000002497"/>
    </source>
</evidence>
<protein>
    <submittedName>
        <fullName evidence="1">Uncharacterized protein</fullName>
    </submittedName>
</protein>
<organism evidence="2">
    <name type="scientific">Coccidioides posadasii (strain RMSCC 757 / Silveira)</name>
    <name type="common">Valley fever fungus</name>
    <dbReference type="NCBI Taxonomy" id="443226"/>
    <lineage>
        <taxon>Eukaryota</taxon>
        <taxon>Fungi</taxon>
        <taxon>Dikarya</taxon>
        <taxon>Ascomycota</taxon>
        <taxon>Pezizomycotina</taxon>
        <taxon>Eurotiomycetes</taxon>
        <taxon>Eurotiomycetidae</taxon>
        <taxon>Onygenales</taxon>
        <taxon>Onygenaceae</taxon>
        <taxon>Coccidioides</taxon>
    </lineage>
</organism>
<sequence>MSADQTRALRQVANYQVHMALIPTPTSTTAFLTATHSAAKLNTYSVLRSLRPKRQIDYLLADYDMATYQSLKQ</sequence>
<proteinExistence type="predicted"/>
<dbReference type="Proteomes" id="UP000002497">
    <property type="component" value="Unassembled WGS sequence"/>
</dbReference>
<evidence type="ECO:0000313" key="1">
    <source>
        <dbReference type="EMBL" id="EFW20331.1"/>
    </source>
</evidence>
<name>E9D078_COCPS</name>
<reference evidence="2" key="1">
    <citation type="journal article" date="2010" name="Genome Res.">
        <title>Population genomic sequencing of Coccidioides fungi reveals recent hybridization and transposon control.</title>
        <authorList>
            <person name="Neafsey D.E."/>
            <person name="Barker B.M."/>
            <person name="Sharpton T.J."/>
            <person name="Stajich J.E."/>
            <person name="Park D.J."/>
            <person name="Whiston E."/>
            <person name="Hung C.-Y."/>
            <person name="McMahan C."/>
            <person name="White J."/>
            <person name="Sykes S."/>
            <person name="Heiman D."/>
            <person name="Young S."/>
            <person name="Zeng Q."/>
            <person name="Abouelleil A."/>
            <person name="Aftuck L."/>
            <person name="Bessette D."/>
            <person name="Brown A."/>
            <person name="FitzGerald M."/>
            <person name="Lui A."/>
            <person name="Macdonald J.P."/>
            <person name="Priest M."/>
            <person name="Orbach M.J."/>
            <person name="Galgiani J.N."/>
            <person name="Kirkland T.N."/>
            <person name="Cole G.T."/>
            <person name="Birren B.W."/>
            <person name="Henn M.R."/>
            <person name="Taylor J.W."/>
            <person name="Rounsley S.D."/>
        </authorList>
    </citation>
    <scope>NUCLEOTIDE SEQUENCE [LARGE SCALE GENOMIC DNA]</scope>
    <source>
        <strain evidence="2">RMSCC 757 / Silveira</strain>
    </source>
</reference>
<dbReference type="EMBL" id="GL636489">
    <property type="protein sequence ID" value="EFW20331.1"/>
    <property type="molecule type" value="Genomic_DNA"/>
</dbReference>
<reference evidence="2" key="2">
    <citation type="submission" date="2010-03" db="EMBL/GenBank/DDBJ databases">
        <title>The genome sequence of Coccidioides posadasii strain Silveira.</title>
        <authorList>
            <consortium name="The Broad Institute Genome Sequencing Center for Infectious Disease"/>
            <person name="Neafsey D."/>
            <person name="Orbach M."/>
            <person name="Henn M.R."/>
            <person name="Cole G.T."/>
            <person name="Galgiani J."/>
            <person name="Gardner M.J."/>
            <person name="Kirkland T.N."/>
            <person name="Taylor J.W."/>
            <person name="Young S.K."/>
            <person name="Zeng Q."/>
            <person name="Koehrsen M."/>
            <person name="Alvarado L."/>
            <person name="Berlin A."/>
            <person name="Borenstein D."/>
            <person name="Chapman S.B."/>
            <person name="Chen Z."/>
            <person name="Engels R."/>
            <person name="Freedman E."/>
            <person name="Gellesch M."/>
            <person name="Goldberg J."/>
            <person name="Griggs A."/>
            <person name="Gujja S."/>
            <person name="Heilman E."/>
            <person name="Heiman D."/>
            <person name="Howarth C."/>
            <person name="Jen D."/>
            <person name="Larson L."/>
            <person name="Mehta T."/>
            <person name="Neiman D."/>
            <person name="Park D."/>
            <person name="Pearson M."/>
            <person name="Richards J."/>
            <person name="Roberts A."/>
            <person name="Saif S."/>
            <person name="Shea T."/>
            <person name="Shenoy N."/>
            <person name="Sisk P."/>
            <person name="Stolte C."/>
            <person name="Sykes S."/>
            <person name="Walk T."/>
            <person name="White J."/>
            <person name="Yandava C."/>
            <person name="Haas B."/>
            <person name="Nusbaum C."/>
            <person name="Birren B."/>
        </authorList>
    </citation>
    <scope>NUCLEOTIDE SEQUENCE [LARGE SCALE GENOMIC DNA]</scope>
    <source>
        <strain evidence="2">RMSCC 757 / Silveira</strain>
    </source>
</reference>
<dbReference type="AlphaFoldDB" id="E9D078"/>